<feature type="transmembrane region" description="Helical" evidence="3">
    <location>
        <begin position="20"/>
        <end position="44"/>
    </location>
</feature>
<dbReference type="NCBIfam" id="TIGR00229">
    <property type="entry name" value="sensory_box"/>
    <property type="match status" value="2"/>
</dbReference>
<dbReference type="InterPro" id="IPR000700">
    <property type="entry name" value="PAS-assoc_C"/>
</dbReference>
<dbReference type="InterPro" id="IPR001932">
    <property type="entry name" value="PPM-type_phosphatase-like_dom"/>
</dbReference>
<accession>A0ABV6WVJ1</accession>
<dbReference type="Pfam" id="PF08448">
    <property type="entry name" value="PAS_4"/>
    <property type="match status" value="1"/>
</dbReference>
<keyword evidence="3" id="KW-0472">Membrane</keyword>
<evidence type="ECO:0000259" key="4">
    <source>
        <dbReference type="PROSITE" id="PS50112"/>
    </source>
</evidence>
<dbReference type="SUPFAM" id="SSF55785">
    <property type="entry name" value="PYP-like sensor domain (PAS domain)"/>
    <property type="match status" value="2"/>
</dbReference>
<feature type="transmembrane region" description="Helical" evidence="3">
    <location>
        <begin position="94"/>
        <end position="118"/>
    </location>
</feature>
<keyword evidence="3" id="KW-0812">Transmembrane</keyword>
<proteinExistence type="predicted"/>
<keyword evidence="3" id="KW-1133">Transmembrane helix</keyword>
<sequence>MPWSTAKLDLPGHPRVLSFARVAAPTAAAVGLLLAAAALLGLPLHSGVLRGALSGRSVPMEPNSAVALVLLTGTLLLIVRAGPTGAGRRTVGSAAVAAAVIGSLCAPESALGLVLAAAALPAICSHRPRVVLLGQALGVAVAMLGQARLYSFAYSVRELGPIGDGTGMAVSTALALILIGVAVFLVRPDEGLAALLTNAGTTGLFGRWTFGATLTLIPLLGRLQLAGEDARWFGVRQGITLMVLGRVSALLVVSFGMLSLARRAETARAEALRKIGEYAQLQAFMDHTPAVVFSRDLDGRYLAANSRFEHLVGAAPGQVVGALVEDLLTPEAAVAARRADHAVRTGRGSVQQEEVVQQEDGPHHYLTTLFPLTDGAGRPYAVCGVSLDVTDRVLARREADRLQRRFRDLLESGPDATVISDGDGIIVMVNAQTEKLFDHRREDLVGRPLSLLLPERAEPSGPLTPSELEPSGAEPDLRARHRDGREFPVEISVSPLETEDGLLVSAAIRDITGRRQAEAERRALYEQQRRIALTLQHSLMGTPPQLPQLPTASRYLASAQDAGVGGDWFDLIPLDGGRFGILIGDVMGRGVDAAAVMGQLRAAAHALAQTGLSPARLMTALDAFVAELPDQLVTCCYLVLDPGAGELTLCSAGHLPALLTVPGQPPQALAAPISVPLGVGGFQHRQAVHRLPPGSTLALYTDGLVETPDTDIDLRIQLLADTLESALAEEPSDGDGARVLDRAADCLFRALIPDPEAHNDDVTLLLVRLPQVPSPADPMARTW</sequence>
<dbReference type="InterPro" id="IPR013656">
    <property type="entry name" value="PAS_4"/>
</dbReference>
<dbReference type="Pfam" id="PF13426">
    <property type="entry name" value="PAS_9"/>
    <property type="match status" value="1"/>
</dbReference>
<dbReference type="RefSeq" id="WP_380549211.1">
    <property type="nucleotide sequence ID" value="NZ_JBHEZY010000002.1"/>
</dbReference>
<feature type="domain" description="PAS" evidence="4">
    <location>
        <begin position="277"/>
        <end position="331"/>
    </location>
</feature>
<evidence type="ECO:0000256" key="2">
    <source>
        <dbReference type="SAM" id="MobiDB-lite"/>
    </source>
</evidence>
<protein>
    <submittedName>
        <fullName evidence="6">SpoIIE family protein phosphatase</fullName>
    </submittedName>
</protein>
<dbReference type="InterPro" id="IPR000014">
    <property type="entry name" value="PAS"/>
</dbReference>
<dbReference type="PROSITE" id="PS50113">
    <property type="entry name" value="PAC"/>
    <property type="match status" value="2"/>
</dbReference>
<dbReference type="PROSITE" id="PS50112">
    <property type="entry name" value="PAS"/>
    <property type="match status" value="2"/>
</dbReference>
<dbReference type="Pfam" id="PF07228">
    <property type="entry name" value="SpoIIE"/>
    <property type="match status" value="1"/>
</dbReference>
<organism evidence="6 7">
    <name type="scientific">Streptacidiphilus alkalitolerans</name>
    <dbReference type="NCBI Taxonomy" id="3342712"/>
    <lineage>
        <taxon>Bacteria</taxon>
        <taxon>Bacillati</taxon>
        <taxon>Actinomycetota</taxon>
        <taxon>Actinomycetes</taxon>
        <taxon>Kitasatosporales</taxon>
        <taxon>Streptomycetaceae</taxon>
        <taxon>Streptacidiphilus</taxon>
    </lineage>
</organism>
<feature type="domain" description="PAC" evidence="5">
    <location>
        <begin position="350"/>
        <end position="401"/>
    </location>
</feature>
<dbReference type="SMART" id="SM00331">
    <property type="entry name" value="PP2C_SIG"/>
    <property type="match status" value="1"/>
</dbReference>
<keyword evidence="1" id="KW-0378">Hydrolase</keyword>
<dbReference type="InterPro" id="IPR036457">
    <property type="entry name" value="PPM-type-like_dom_sf"/>
</dbReference>
<feature type="transmembrane region" description="Helical" evidence="3">
    <location>
        <begin position="239"/>
        <end position="261"/>
    </location>
</feature>
<dbReference type="EMBL" id="JBHEZY010000002">
    <property type="protein sequence ID" value="MFC1430055.1"/>
    <property type="molecule type" value="Genomic_DNA"/>
</dbReference>
<feature type="domain" description="PAC" evidence="5">
    <location>
        <begin position="473"/>
        <end position="523"/>
    </location>
</feature>
<gene>
    <name evidence="6" type="ORF">ACEZDB_05210</name>
</gene>
<feature type="domain" description="PAS" evidence="4">
    <location>
        <begin position="402"/>
        <end position="455"/>
    </location>
</feature>
<dbReference type="Proteomes" id="UP001592530">
    <property type="component" value="Unassembled WGS sequence"/>
</dbReference>
<dbReference type="Gene3D" id="3.60.40.10">
    <property type="entry name" value="PPM-type phosphatase domain"/>
    <property type="match status" value="1"/>
</dbReference>
<dbReference type="Gene3D" id="3.30.450.20">
    <property type="entry name" value="PAS domain"/>
    <property type="match status" value="2"/>
</dbReference>
<dbReference type="CDD" id="cd00130">
    <property type="entry name" value="PAS"/>
    <property type="match status" value="2"/>
</dbReference>
<name>A0ABV6WVJ1_9ACTN</name>
<dbReference type="InterPro" id="IPR052016">
    <property type="entry name" value="Bact_Sigma-Reg"/>
</dbReference>
<dbReference type="SMART" id="SM00091">
    <property type="entry name" value="PAS"/>
    <property type="match status" value="2"/>
</dbReference>
<dbReference type="PANTHER" id="PTHR43156:SF2">
    <property type="entry name" value="STAGE II SPORULATION PROTEIN E"/>
    <property type="match status" value="1"/>
</dbReference>
<comment type="caution">
    <text evidence="6">The sequence shown here is derived from an EMBL/GenBank/DDBJ whole genome shotgun (WGS) entry which is preliminary data.</text>
</comment>
<evidence type="ECO:0000256" key="3">
    <source>
        <dbReference type="SAM" id="Phobius"/>
    </source>
</evidence>
<dbReference type="InterPro" id="IPR035965">
    <property type="entry name" value="PAS-like_dom_sf"/>
</dbReference>
<feature type="transmembrane region" description="Helical" evidence="3">
    <location>
        <begin position="130"/>
        <end position="147"/>
    </location>
</feature>
<dbReference type="PANTHER" id="PTHR43156">
    <property type="entry name" value="STAGE II SPORULATION PROTEIN E-RELATED"/>
    <property type="match status" value="1"/>
</dbReference>
<feature type="region of interest" description="Disordered" evidence="2">
    <location>
        <begin position="451"/>
        <end position="478"/>
    </location>
</feature>
<evidence type="ECO:0000313" key="6">
    <source>
        <dbReference type="EMBL" id="MFC1430055.1"/>
    </source>
</evidence>
<evidence type="ECO:0000313" key="7">
    <source>
        <dbReference type="Proteomes" id="UP001592530"/>
    </source>
</evidence>
<evidence type="ECO:0000256" key="1">
    <source>
        <dbReference type="ARBA" id="ARBA00022801"/>
    </source>
</evidence>
<evidence type="ECO:0000259" key="5">
    <source>
        <dbReference type="PROSITE" id="PS50113"/>
    </source>
</evidence>
<feature type="transmembrane region" description="Helical" evidence="3">
    <location>
        <begin position="167"/>
        <end position="186"/>
    </location>
</feature>
<reference evidence="6 7" key="1">
    <citation type="submission" date="2024-09" db="EMBL/GenBank/DDBJ databases">
        <authorList>
            <person name="Lee S.D."/>
        </authorList>
    </citation>
    <scope>NUCLEOTIDE SEQUENCE [LARGE SCALE GENOMIC DNA]</scope>
    <source>
        <strain evidence="6 7">N1-3</strain>
    </source>
</reference>
<feature type="transmembrane region" description="Helical" evidence="3">
    <location>
        <begin position="65"/>
        <end position="82"/>
    </location>
</feature>